<proteinExistence type="predicted"/>
<evidence type="ECO:0000313" key="3">
    <source>
        <dbReference type="Proteomes" id="UP000309038"/>
    </source>
</evidence>
<dbReference type="Proteomes" id="UP000309038">
    <property type="component" value="Unassembled WGS sequence"/>
</dbReference>
<comment type="caution">
    <text evidence="2">The sequence shown here is derived from an EMBL/GenBank/DDBJ whole genome shotgun (WGS) entry which is preliminary data.</text>
</comment>
<organism evidence="2 3">
    <name type="scientific">Hermanssonia centrifuga</name>
    <dbReference type="NCBI Taxonomy" id="98765"/>
    <lineage>
        <taxon>Eukaryota</taxon>
        <taxon>Fungi</taxon>
        <taxon>Dikarya</taxon>
        <taxon>Basidiomycota</taxon>
        <taxon>Agaricomycotina</taxon>
        <taxon>Agaricomycetes</taxon>
        <taxon>Polyporales</taxon>
        <taxon>Meruliaceae</taxon>
        <taxon>Hermanssonia</taxon>
    </lineage>
</organism>
<name>A0A4S4KHM4_9APHY</name>
<reference evidence="2 3" key="1">
    <citation type="submission" date="2019-02" db="EMBL/GenBank/DDBJ databases">
        <title>Genome sequencing of the rare red list fungi Phlebia centrifuga.</title>
        <authorList>
            <person name="Buettner E."/>
            <person name="Kellner H."/>
        </authorList>
    </citation>
    <scope>NUCLEOTIDE SEQUENCE [LARGE SCALE GENOMIC DNA]</scope>
    <source>
        <strain evidence="2 3">DSM 108282</strain>
    </source>
</reference>
<dbReference type="EMBL" id="SGPJ01000190">
    <property type="protein sequence ID" value="THG97077.1"/>
    <property type="molecule type" value="Genomic_DNA"/>
</dbReference>
<gene>
    <name evidence="2" type="ORF">EW026_g4862</name>
</gene>
<protein>
    <submittedName>
        <fullName evidence="2">Uncharacterized protein</fullName>
    </submittedName>
</protein>
<evidence type="ECO:0000256" key="1">
    <source>
        <dbReference type="SAM" id="MobiDB-lite"/>
    </source>
</evidence>
<feature type="compositionally biased region" description="Low complexity" evidence="1">
    <location>
        <begin position="18"/>
        <end position="32"/>
    </location>
</feature>
<keyword evidence="3" id="KW-1185">Reference proteome</keyword>
<accession>A0A4S4KHM4</accession>
<dbReference type="AlphaFoldDB" id="A0A4S4KHM4"/>
<evidence type="ECO:0000313" key="2">
    <source>
        <dbReference type="EMBL" id="THG97077.1"/>
    </source>
</evidence>
<sequence>MVNTSPRKHSTLDSGVDSTTSPPKKTRSSISTVVPETEETSDSLTVGSDDVDDAHPTVIGVGDTEEELSAVTPEINEDTRPHFDTEIVARLNGMNNYSNPATSCYSLHTLDIDRVTWGDVGHGRLDNSEYLCIDGRCLMLWTVAEVICPNFIKNKMPVRKSGLLFRPILDEDYQKGVVLTTTLCHPDKDHNGEGFWASRWIGSKNVVDENLFDRSYEALTSYKSKGNMPKYPITDLKPGDVVLLETPVIRWAIRDGDSQSRYAVKGTNYQQNDMPEEGVEF</sequence>
<feature type="region of interest" description="Disordered" evidence="1">
    <location>
        <begin position="1"/>
        <end position="66"/>
    </location>
</feature>